<dbReference type="RefSeq" id="XP_018138205.1">
    <property type="nucleotide sequence ID" value="XM_018292577.1"/>
</dbReference>
<feature type="chain" id="PRO_5012136267" description="carbonic anhydrase" evidence="7">
    <location>
        <begin position="16"/>
        <end position="265"/>
    </location>
</feature>
<feature type="signal peptide" evidence="7">
    <location>
        <begin position="1"/>
        <end position="15"/>
    </location>
</feature>
<keyword evidence="3" id="KW-0479">Metal-binding</keyword>
<name>A0A179F4G1_METCM</name>
<keyword evidence="7" id="KW-0732">Signal</keyword>
<dbReference type="GO" id="GO:0004089">
    <property type="term" value="F:carbonate dehydratase activity"/>
    <property type="evidence" value="ECO:0007669"/>
    <property type="project" value="UniProtKB-EC"/>
</dbReference>
<comment type="similarity">
    <text evidence="1">Belongs to the alpha-carbonic anhydrase family.</text>
</comment>
<evidence type="ECO:0000256" key="4">
    <source>
        <dbReference type="ARBA" id="ARBA00022833"/>
    </source>
</evidence>
<dbReference type="STRING" id="1380566.A0A179F4G1"/>
<dbReference type="CDD" id="cd03124">
    <property type="entry name" value="alpha_CA_prokaryotic_like"/>
    <property type="match status" value="1"/>
</dbReference>
<dbReference type="KEGG" id="pchm:VFPPC_14809"/>
<dbReference type="GO" id="GO:0008270">
    <property type="term" value="F:zinc ion binding"/>
    <property type="evidence" value="ECO:0007669"/>
    <property type="project" value="InterPro"/>
</dbReference>
<evidence type="ECO:0000259" key="8">
    <source>
        <dbReference type="PROSITE" id="PS51144"/>
    </source>
</evidence>
<proteinExistence type="inferred from homology"/>
<evidence type="ECO:0000313" key="9">
    <source>
        <dbReference type="EMBL" id="OAQ60295.1"/>
    </source>
</evidence>
<dbReference type="PANTHER" id="PTHR18952:SF265">
    <property type="entry name" value="CARBONIC ANHYDRASE"/>
    <property type="match status" value="1"/>
</dbReference>
<evidence type="ECO:0000313" key="10">
    <source>
        <dbReference type="Proteomes" id="UP000078397"/>
    </source>
</evidence>
<protein>
    <recommendedName>
        <fullName evidence="2">carbonic anhydrase</fullName>
        <ecNumber evidence="2">4.2.1.1</ecNumber>
    </recommendedName>
</protein>
<keyword evidence="4" id="KW-0862">Zinc</keyword>
<dbReference type="OrthoDB" id="429145at2759"/>
<dbReference type="SMART" id="SM01057">
    <property type="entry name" value="Carb_anhydrase"/>
    <property type="match status" value="1"/>
</dbReference>
<evidence type="ECO:0000256" key="6">
    <source>
        <dbReference type="ARBA" id="ARBA00048348"/>
    </source>
</evidence>
<dbReference type="Pfam" id="PF00194">
    <property type="entry name" value="Carb_anhydrase"/>
    <property type="match status" value="2"/>
</dbReference>
<evidence type="ECO:0000256" key="3">
    <source>
        <dbReference type="ARBA" id="ARBA00022723"/>
    </source>
</evidence>
<dbReference type="EC" id="4.2.1.1" evidence="2"/>
<dbReference type="PANTHER" id="PTHR18952">
    <property type="entry name" value="CARBONIC ANHYDRASE"/>
    <property type="match status" value="1"/>
</dbReference>
<dbReference type="Proteomes" id="UP000078397">
    <property type="component" value="Unassembled WGS sequence"/>
</dbReference>
<keyword evidence="5" id="KW-0456">Lyase</keyword>
<gene>
    <name evidence="9" type="ORF">VFPPC_14809</name>
</gene>
<dbReference type="PROSITE" id="PS51144">
    <property type="entry name" value="ALPHA_CA_2"/>
    <property type="match status" value="1"/>
</dbReference>
<evidence type="ECO:0000256" key="2">
    <source>
        <dbReference type="ARBA" id="ARBA00012925"/>
    </source>
</evidence>
<dbReference type="InterPro" id="IPR041891">
    <property type="entry name" value="Alpha_CA_prokaryot-like"/>
</dbReference>
<dbReference type="AlphaFoldDB" id="A0A179F4G1"/>
<keyword evidence="10" id="KW-1185">Reference proteome</keyword>
<evidence type="ECO:0000256" key="1">
    <source>
        <dbReference type="ARBA" id="ARBA00010718"/>
    </source>
</evidence>
<comment type="catalytic activity">
    <reaction evidence="6">
        <text>hydrogencarbonate + H(+) = CO2 + H2O</text>
        <dbReference type="Rhea" id="RHEA:10748"/>
        <dbReference type="ChEBI" id="CHEBI:15377"/>
        <dbReference type="ChEBI" id="CHEBI:15378"/>
        <dbReference type="ChEBI" id="CHEBI:16526"/>
        <dbReference type="ChEBI" id="CHEBI:17544"/>
        <dbReference type="EC" id="4.2.1.1"/>
    </reaction>
</comment>
<evidence type="ECO:0000256" key="5">
    <source>
        <dbReference type="ARBA" id="ARBA00023239"/>
    </source>
</evidence>
<dbReference type="InterPro" id="IPR001148">
    <property type="entry name" value="CA_dom"/>
</dbReference>
<feature type="domain" description="Alpha-carbonic anhydrase" evidence="8">
    <location>
        <begin position="37"/>
        <end position="265"/>
    </location>
</feature>
<sequence>MIIKTILLLPSLVAAFCHYGTSLHLESQLRRRDTKSPEYSYQGITGPLAWHTLDPKNALCATGSNQSPINIIPGQQRTVSGASFRFKPEPYPRGAKFENLGHTVQLPINGSMIVDGREYELVQFHFHTPSEHQLSGEYYVAEILAISVLGFWVDIGDASDCISDVISSVLSNVDKISRAGDSTLTEALDFTRLQAHLSRSSVYQYNGSLTIPPCSENVIFNVVDKPLFIDVKTFRRLKKVLKFNSRYIQNSPGAVNLLMNAANTL</sequence>
<organism evidence="9 10">
    <name type="scientific">Pochonia chlamydosporia 170</name>
    <dbReference type="NCBI Taxonomy" id="1380566"/>
    <lineage>
        <taxon>Eukaryota</taxon>
        <taxon>Fungi</taxon>
        <taxon>Dikarya</taxon>
        <taxon>Ascomycota</taxon>
        <taxon>Pezizomycotina</taxon>
        <taxon>Sordariomycetes</taxon>
        <taxon>Hypocreomycetidae</taxon>
        <taxon>Hypocreales</taxon>
        <taxon>Clavicipitaceae</taxon>
        <taxon>Pochonia</taxon>
    </lineage>
</organism>
<dbReference type="InterPro" id="IPR023561">
    <property type="entry name" value="Carbonic_anhydrase_a-class"/>
</dbReference>
<accession>A0A179F4G1</accession>
<comment type="caution">
    <text evidence="9">The sequence shown here is derived from an EMBL/GenBank/DDBJ whole genome shotgun (WGS) entry which is preliminary data.</text>
</comment>
<dbReference type="EMBL" id="LSBJ02000009">
    <property type="protein sequence ID" value="OAQ60295.1"/>
    <property type="molecule type" value="Genomic_DNA"/>
</dbReference>
<dbReference type="SUPFAM" id="SSF51069">
    <property type="entry name" value="Carbonic anhydrase"/>
    <property type="match status" value="1"/>
</dbReference>
<evidence type="ECO:0000256" key="7">
    <source>
        <dbReference type="SAM" id="SignalP"/>
    </source>
</evidence>
<dbReference type="Gene3D" id="3.10.200.10">
    <property type="entry name" value="Alpha carbonic anhydrase"/>
    <property type="match status" value="1"/>
</dbReference>
<reference evidence="9 10" key="1">
    <citation type="journal article" date="2016" name="PLoS Pathog.">
        <title>Biosynthesis of antibiotic leucinostatins in bio-control fungus Purpureocillium lilacinum and their inhibition on phytophthora revealed by genome mining.</title>
        <authorList>
            <person name="Wang G."/>
            <person name="Liu Z."/>
            <person name="Lin R."/>
            <person name="Li E."/>
            <person name="Mao Z."/>
            <person name="Ling J."/>
            <person name="Yang Y."/>
            <person name="Yin W.B."/>
            <person name="Xie B."/>
        </authorList>
    </citation>
    <scope>NUCLEOTIDE SEQUENCE [LARGE SCALE GENOMIC DNA]</scope>
    <source>
        <strain evidence="9">170</strain>
    </source>
</reference>
<dbReference type="GeneID" id="28856571"/>
<dbReference type="InterPro" id="IPR036398">
    <property type="entry name" value="CA_dom_sf"/>
</dbReference>